<accession>A0A0G3W9K8</accession>
<name>A0A0G3W9K8_9CLOT</name>
<gene>
    <name evidence="1" type="ORF">CACET_c15790</name>
</gene>
<dbReference type="AlphaFoldDB" id="A0A0G3W9K8"/>
<dbReference type="STRING" id="84022.CACET_c15790"/>
<dbReference type="KEGG" id="cace:CACET_c15790"/>
<organism evidence="1 2">
    <name type="scientific">Clostridium aceticum</name>
    <dbReference type="NCBI Taxonomy" id="84022"/>
    <lineage>
        <taxon>Bacteria</taxon>
        <taxon>Bacillati</taxon>
        <taxon>Bacillota</taxon>
        <taxon>Clostridia</taxon>
        <taxon>Eubacteriales</taxon>
        <taxon>Clostridiaceae</taxon>
        <taxon>Clostridium</taxon>
    </lineage>
</organism>
<protein>
    <submittedName>
        <fullName evidence="1">Uncharacterized protein</fullName>
    </submittedName>
</protein>
<dbReference type="EMBL" id="CP009687">
    <property type="protein sequence ID" value="AKL95028.1"/>
    <property type="molecule type" value="Genomic_DNA"/>
</dbReference>
<sequence length="41" mass="4862">MYGFILNMWIMRRIDQVKVLSYVPTFISQEEANMIIATPQI</sequence>
<proteinExistence type="predicted"/>
<keyword evidence="2" id="KW-1185">Reference proteome</keyword>
<reference evidence="1 2" key="1">
    <citation type="submission" date="2014-10" db="EMBL/GenBank/DDBJ databases">
        <title>Genome sequence of Clostridium aceticum DSM 1496.</title>
        <authorList>
            <person name="Poehlein A."/>
            <person name="Schiel-Bengelsdorf B."/>
            <person name="Gottschalk G."/>
            <person name="Duerre P."/>
            <person name="Daniel R."/>
        </authorList>
    </citation>
    <scope>NUCLEOTIDE SEQUENCE [LARGE SCALE GENOMIC DNA]</scope>
    <source>
        <strain evidence="1 2">DSM 1496</strain>
    </source>
</reference>
<dbReference type="Proteomes" id="UP000035704">
    <property type="component" value="Chromosome"/>
</dbReference>
<dbReference type="PATRIC" id="fig|84022.6.peg.1570"/>
<dbReference type="RefSeq" id="WP_278287099.1">
    <property type="nucleotide sequence ID" value="NZ_CP009687.1"/>
</dbReference>
<evidence type="ECO:0000313" key="1">
    <source>
        <dbReference type="EMBL" id="AKL95028.1"/>
    </source>
</evidence>
<evidence type="ECO:0000313" key="2">
    <source>
        <dbReference type="Proteomes" id="UP000035704"/>
    </source>
</evidence>